<organism evidence="1 2">
    <name type="scientific">Chryseosolibacter histidini</name>
    <dbReference type="NCBI Taxonomy" id="2782349"/>
    <lineage>
        <taxon>Bacteria</taxon>
        <taxon>Pseudomonadati</taxon>
        <taxon>Bacteroidota</taxon>
        <taxon>Cytophagia</taxon>
        <taxon>Cytophagales</taxon>
        <taxon>Chryseotaleaceae</taxon>
        <taxon>Chryseosolibacter</taxon>
    </lineage>
</organism>
<reference evidence="1 2" key="1">
    <citation type="submission" date="2021-05" db="EMBL/GenBank/DDBJ databases">
        <title>A Polyphasic approach of four new species of the genus Ohtaekwangia: Ohtaekwangia histidinii sp. nov., Ohtaekwangia cretensis sp. nov., Ohtaekwangia indiensis sp. nov., Ohtaekwangia reichenbachii sp. nov. from diverse environment.</title>
        <authorList>
            <person name="Octaviana S."/>
        </authorList>
    </citation>
    <scope>NUCLEOTIDE SEQUENCE [LARGE SCALE GENOMIC DNA]</scope>
    <source>
        <strain evidence="1 2">PWU4</strain>
    </source>
</reference>
<dbReference type="EMBL" id="JAHESF010000026">
    <property type="protein sequence ID" value="MBT1699547.1"/>
    <property type="molecule type" value="Genomic_DNA"/>
</dbReference>
<dbReference type="Proteomes" id="UP001319200">
    <property type="component" value="Unassembled WGS sequence"/>
</dbReference>
<comment type="caution">
    <text evidence="1">The sequence shown here is derived from an EMBL/GenBank/DDBJ whole genome shotgun (WGS) entry which is preliminary data.</text>
</comment>
<accession>A0AAP2GRG0</accession>
<evidence type="ECO:0000313" key="2">
    <source>
        <dbReference type="Proteomes" id="UP001319200"/>
    </source>
</evidence>
<evidence type="ECO:0000313" key="1">
    <source>
        <dbReference type="EMBL" id="MBT1699547.1"/>
    </source>
</evidence>
<sequence length="127" mass="14345">MNFAEKIKAFVSMQTTETTPYDYTPLDFVKTRKGILKELVLSKQSGKLIGVYSRVLGEGMFLTCVEAIQPHGKDEQIVFHRYDMSGKMLARTRISIDEIHMVCPFNKLFRSPALDTARADSVLLGVL</sequence>
<proteinExistence type="predicted"/>
<keyword evidence="2" id="KW-1185">Reference proteome</keyword>
<gene>
    <name evidence="1" type="ORF">KK083_21795</name>
</gene>
<name>A0AAP2GRG0_9BACT</name>
<dbReference type="AlphaFoldDB" id="A0AAP2GRG0"/>
<dbReference type="RefSeq" id="WP_254167561.1">
    <property type="nucleotide sequence ID" value="NZ_JAHESF010000026.1"/>
</dbReference>
<protein>
    <submittedName>
        <fullName evidence="1">Uncharacterized protein</fullName>
    </submittedName>
</protein>